<comment type="caution">
    <text evidence="2">The sequence shown here is derived from an EMBL/GenBank/DDBJ whole genome shotgun (WGS) entry which is preliminary data.</text>
</comment>
<feature type="region of interest" description="Disordered" evidence="1">
    <location>
        <begin position="24"/>
        <end position="51"/>
    </location>
</feature>
<dbReference type="EMBL" id="SGPK01001177">
    <property type="protein sequence ID" value="THG94013.1"/>
    <property type="molecule type" value="Genomic_DNA"/>
</dbReference>
<feature type="region of interest" description="Disordered" evidence="1">
    <location>
        <begin position="320"/>
        <end position="339"/>
    </location>
</feature>
<name>A0A4S4K826_9AGAM</name>
<organism evidence="2 3">
    <name type="scientific">Phellinidium pouzarii</name>
    <dbReference type="NCBI Taxonomy" id="167371"/>
    <lineage>
        <taxon>Eukaryota</taxon>
        <taxon>Fungi</taxon>
        <taxon>Dikarya</taxon>
        <taxon>Basidiomycota</taxon>
        <taxon>Agaricomycotina</taxon>
        <taxon>Agaricomycetes</taxon>
        <taxon>Hymenochaetales</taxon>
        <taxon>Hymenochaetaceae</taxon>
        <taxon>Phellinidium</taxon>
    </lineage>
</organism>
<dbReference type="OrthoDB" id="6365676at2759"/>
<dbReference type="Proteomes" id="UP000308199">
    <property type="component" value="Unassembled WGS sequence"/>
</dbReference>
<feature type="region of interest" description="Disordered" evidence="1">
    <location>
        <begin position="346"/>
        <end position="454"/>
    </location>
</feature>
<evidence type="ECO:0000256" key="1">
    <source>
        <dbReference type="SAM" id="MobiDB-lite"/>
    </source>
</evidence>
<dbReference type="AlphaFoldDB" id="A0A4S4K826"/>
<sequence>MEHNLLLSSPLPLAFRITDDRLHSSLPSPPSSPLMLSPTSPTQSPRMFRSSPSALSRSIALAHAQHFDPYTTFASHPSAAAAILATSPGSATSSDESRSPLENPLDVDFDSMADFEYAYPLSFSAVAGARYGGEPFDHAQASPSDRKHHPIDITPADGEGISVGSPYMFSGGDLPFLSGHLKQEYYPPNVSDMANGGSYAYMGVPSPEHPSAQHAYTYSSSPESPFLDANAYYSPPVSTAMPIAPGYPHNAHLTASSVSAGGSASRAAAAGQGGCDPRFVSVSPPQLGIGSRMVSARAGGLGSATSSYPAVRFAGAFASPDADADADADGAGEADADGEIMHAYDRECDEDESGEDEREDEDNGNDSDYVDVRARPFGGRRPHASLVVPSQAARVSALTTPVVGSSVSPTSPSPSASASPTHHRSPARHAAATASLHAQRAAAPAPIPVPNLTK</sequence>
<feature type="compositionally biased region" description="Acidic residues" evidence="1">
    <location>
        <begin position="322"/>
        <end position="338"/>
    </location>
</feature>
<reference evidence="2 3" key="1">
    <citation type="submission" date="2019-02" db="EMBL/GenBank/DDBJ databases">
        <title>Genome sequencing of the rare red list fungi Phellinidium pouzarii.</title>
        <authorList>
            <person name="Buettner E."/>
            <person name="Kellner H."/>
        </authorList>
    </citation>
    <scope>NUCLEOTIDE SEQUENCE [LARGE SCALE GENOMIC DNA]</scope>
    <source>
        <strain evidence="2 3">DSM 108285</strain>
    </source>
</reference>
<feature type="compositionally biased region" description="Pro residues" evidence="1">
    <location>
        <begin position="445"/>
        <end position="454"/>
    </location>
</feature>
<keyword evidence="3" id="KW-1185">Reference proteome</keyword>
<feature type="compositionally biased region" description="Low complexity" evidence="1">
    <location>
        <begin position="428"/>
        <end position="443"/>
    </location>
</feature>
<protein>
    <submittedName>
        <fullName evidence="2">Uncharacterized protein</fullName>
    </submittedName>
</protein>
<feature type="compositionally biased region" description="Low complexity" evidence="1">
    <location>
        <begin position="400"/>
        <end position="420"/>
    </location>
</feature>
<feature type="non-terminal residue" evidence="2">
    <location>
        <position position="454"/>
    </location>
</feature>
<feature type="compositionally biased region" description="Acidic residues" evidence="1">
    <location>
        <begin position="347"/>
        <end position="369"/>
    </location>
</feature>
<evidence type="ECO:0000313" key="2">
    <source>
        <dbReference type="EMBL" id="THG94013.1"/>
    </source>
</evidence>
<evidence type="ECO:0000313" key="3">
    <source>
        <dbReference type="Proteomes" id="UP000308199"/>
    </source>
</evidence>
<gene>
    <name evidence="2" type="ORF">EW145_g8230</name>
</gene>
<accession>A0A4S4K826</accession>
<feature type="compositionally biased region" description="Low complexity" evidence="1">
    <location>
        <begin position="33"/>
        <end position="45"/>
    </location>
</feature>
<proteinExistence type="predicted"/>